<organism evidence="8 9">
    <name type="scientific">Eptatretus burgeri</name>
    <name type="common">Inshore hagfish</name>
    <dbReference type="NCBI Taxonomy" id="7764"/>
    <lineage>
        <taxon>Eukaryota</taxon>
        <taxon>Metazoa</taxon>
        <taxon>Chordata</taxon>
        <taxon>Craniata</taxon>
        <taxon>Vertebrata</taxon>
        <taxon>Cyclostomata</taxon>
        <taxon>Myxini</taxon>
        <taxon>Myxiniformes</taxon>
        <taxon>Myxinidae</taxon>
        <taxon>Eptatretinae</taxon>
        <taxon>Eptatretus</taxon>
    </lineage>
</organism>
<comment type="subcellular location">
    <subcellularLocation>
        <location evidence="1">Secreted</location>
    </subcellularLocation>
</comment>
<comment type="similarity">
    <text evidence="2">Belongs to the UPF0669 family.</text>
</comment>
<dbReference type="InterPro" id="IPR031420">
    <property type="entry name" value="UPF0669"/>
</dbReference>
<evidence type="ECO:0000313" key="8">
    <source>
        <dbReference type="Ensembl" id="ENSEBUP00000005407.1"/>
    </source>
</evidence>
<evidence type="ECO:0000256" key="1">
    <source>
        <dbReference type="ARBA" id="ARBA00004613"/>
    </source>
</evidence>
<evidence type="ECO:0000256" key="5">
    <source>
        <dbReference type="ARBA" id="ARBA00023180"/>
    </source>
</evidence>
<reference evidence="8" key="1">
    <citation type="submission" date="2025-08" db="UniProtKB">
        <authorList>
            <consortium name="Ensembl"/>
        </authorList>
    </citation>
    <scope>IDENTIFICATION</scope>
</reference>
<dbReference type="PANTHER" id="PTHR31703:SF2">
    <property type="entry name" value="UPF0669 PROTEIN C6ORF120"/>
    <property type="match status" value="1"/>
</dbReference>
<proteinExistence type="inferred from homology"/>
<name>A0A8C4NK08_EPTBU</name>
<accession>A0A8C4NK08</accession>
<evidence type="ECO:0000256" key="7">
    <source>
        <dbReference type="SAM" id="SignalP"/>
    </source>
</evidence>
<reference evidence="8" key="2">
    <citation type="submission" date="2025-09" db="UniProtKB">
        <authorList>
            <consortium name="Ensembl"/>
        </authorList>
    </citation>
    <scope>IDENTIFICATION</scope>
</reference>
<dbReference type="AlphaFoldDB" id="A0A8C4NK08"/>
<feature type="signal peptide" evidence="7">
    <location>
        <begin position="1"/>
        <end position="21"/>
    </location>
</feature>
<feature type="compositionally biased region" description="Basic and acidic residues" evidence="6">
    <location>
        <begin position="144"/>
        <end position="158"/>
    </location>
</feature>
<sequence length="182" mass="20256">MLIPVPARIAFFAVLLAVTSSYDEEEFLHTWNLLQVVEGHVGGGNLTHLRTQQKGRLLLRLETLSGDADLYVSDHTLQPSYDDYALQATSCGLDSIVVPTHFHRPLGISVYGHPSFDESEFLLAVFLDPIISEDPFSDASEQDNNEKDGSKHMTEHMGSDDEDSVLWTLFVSLLKIILEVLA</sequence>
<protein>
    <submittedName>
        <fullName evidence="8">Uncharacterized protein</fullName>
    </submittedName>
</protein>
<feature type="chain" id="PRO_5034579136" evidence="7">
    <location>
        <begin position="22"/>
        <end position="182"/>
    </location>
</feature>
<keyword evidence="5" id="KW-0325">Glycoprotein</keyword>
<evidence type="ECO:0000256" key="6">
    <source>
        <dbReference type="SAM" id="MobiDB-lite"/>
    </source>
</evidence>
<dbReference type="OMA" id="FGETAYS"/>
<dbReference type="GeneTree" id="ENSGT00390000018879"/>
<keyword evidence="3" id="KW-0964">Secreted</keyword>
<evidence type="ECO:0000313" key="9">
    <source>
        <dbReference type="Proteomes" id="UP000694388"/>
    </source>
</evidence>
<keyword evidence="4 7" id="KW-0732">Signal</keyword>
<evidence type="ECO:0000256" key="2">
    <source>
        <dbReference type="ARBA" id="ARBA00008960"/>
    </source>
</evidence>
<dbReference type="Pfam" id="PF17065">
    <property type="entry name" value="UPF0669"/>
    <property type="match status" value="1"/>
</dbReference>
<evidence type="ECO:0000256" key="3">
    <source>
        <dbReference type="ARBA" id="ARBA00022525"/>
    </source>
</evidence>
<evidence type="ECO:0000256" key="4">
    <source>
        <dbReference type="ARBA" id="ARBA00022729"/>
    </source>
</evidence>
<dbReference type="Ensembl" id="ENSEBUT00000005845.1">
    <property type="protein sequence ID" value="ENSEBUP00000005407.1"/>
    <property type="gene ID" value="ENSEBUG00000003685.1"/>
</dbReference>
<dbReference type="PANTHER" id="PTHR31703">
    <property type="entry name" value="UPF0669 PROTEIN C6ORF120"/>
    <property type="match status" value="1"/>
</dbReference>
<feature type="region of interest" description="Disordered" evidence="6">
    <location>
        <begin position="135"/>
        <end position="158"/>
    </location>
</feature>
<dbReference type="GO" id="GO:0005576">
    <property type="term" value="C:extracellular region"/>
    <property type="evidence" value="ECO:0007669"/>
    <property type="project" value="UniProtKB-SubCell"/>
</dbReference>
<dbReference type="Proteomes" id="UP000694388">
    <property type="component" value="Unplaced"/>
</dbReference>
<keyword evidence="9" id="KW-1185">Reference proteome</keyword>